<dbReference type="PANTHER" id="PTHR43723">
    <property type="entry name" value="COBALT TRANSPORT PROTEIN CBIQ"/>
    <property type="match status" value="1"/>
</dbReference>
<evidence type="ECO:0000313" key="7">
    <source>
        <dbReference type="EMBL" id="KXA13857.1"/>
    </source>
</evidence>
<keyword evidence="5 6" id="KW-0472">Membrane</keyword>
<feature type="transmembrane region" description="Helical" evidence="6">
    <location>
        <begin position="225"/>
        <end position="242"/>
    </location>
</feature>
<feature type="transmembrane region" description="Helical" evidence="6">
    <location>
        <begin position="98"/>
        <end position="118"/>
    </location>
</feature>
<reference evidence="8" key="1">
    <citation type="submission" date="2016-01" db="EMBL/GenBank/DDBJ databases">
        <authorList>
            <person name="Mitreva M."/>
            <person name="Pepin K.H."/>
            <person name="Mihindukulasuriya K.A."/>
            <person name="Fulton R."/>
            <person name="Fronick C."/>
            <person name="O'Laughlin M."/>
            <person name="Miner T."/>
            <person name="Herter B."/>
            <person name="Rosa B.A."/>
            <person name="Cordes M."/>
            <person name="Tomlinson C."/>
            <person name="Wollam A."/>
            <person name="Palsikar V.B."/>
            <person name="Mardis E.R."/>
            <person name="Wilson R.K."/>
        </authorList>
    </citation>
    <scope>NUCLEOTIDE SEQUENCE [LARGE SCALE GENOMIC DNA]</scope>
    <source>
        <strain evidence="8">CMW8396</strain>
    </source>
</reference>
<evidence type="ECO:0000256" key="1">
    <source>
        <dbReference type="ARBA" id="ARBA00004651"/>
    </source>
</evidence>
<dbReference type="Pfam" id="PF02361">
    <property type="entry name" value="CbiQ"/>
    <property type="match status" value="1"/>
</dbReference>
<organism evidence="7 8">
    <name type="scientific">Fusobacterium equinum</name>
    <dbReference type="NCBI Taxonomy" id="134605"/>
    <lineage>
        <taxon>Bacteria</taxon>
        <taxon>Fusobacteriati</taxon>
        <taxon>Fusobacteriota</taxon>
        <taxon>Fusobacteriia</taxon>
        <taxon>Fusobacteriales</taxon>
        <taxon>Fusobacteriaceae</taxon>
        <taxon>Fusobacterium</taxon>
    </lineage>
</organism>
<dbReference type="PATRIC" id="fig|134605.3.peg.1150"/>
<proteinExistence type="predicted"/>
<keyword evidence="2" id="KW-1003">Cell membrane</keyword>
<dbReference type="CDD" id="cd16914">
    <property type="entry name" value="EcfT"/>
    <property type="match status" value="1"/>
</dbReference>
<dbReference type="NCBIfam" id="TIGR02454">
    <property type="entry name" value="ECF_T_CbiQ"/>
    <property type="match status" value="1"/>
</dbReference>
<feature type="transmembrane region" description="Helical" evidence="6">
    <location>
        <begin position="24"/>
        <end position="54"/>
    </location>
</feature>
<accession>A0A133NC50</accession>
<evidence type="ECO:0000256" key="6">
    <source>
        <dbReference type="SAM" id="Phobius"/>
    </source>
</evidence>
<evidence type="ECO:0000256" key="3">
    <source>
        <dbReference type="ARBA" id="ARBA00022692"/>
    </source>
</evidence>
<keyword evidence="4 6" id="KW-1133">Transmembrane helix</keyword>
<evidence type="ECO:0000256" key="5">
    <source>
        <dbReference type="ARBA" id="ARBA00023136"/>
    </source>
</evidence>
<dbReference type="EMBL" id="LRPX01000058">
    <property type="protein sequence ID" value="KXA13857.1"/>
    <property type="molecule type" value="Genomic_DNA"/>
</dbReference>
<feature type="transmembrane region" description="Helical" evidence="6">
    <location>
        <begin position="138"/>
        <end position="162"/>
    </location>
</feature>
<dbReference type="GO" id="GO:0043190">
    <property type="term" value="C:ATP-binding cassette (ABC) transporter complex"/>
    <property type="evidence" value="ECO:0007669"/>
    <property type="project" value="InterPro"/>
</dbReference>
<dbReference type="STRING" id="134605.HMPREF3206_01166"/>
<dbReference type="InterPro" id="IPR012809">
    <property type="entry name" value="ECF_CbiQ"/>
</dbReference>
<dbReference type="GO" id="GO:0006824">
    <property type="term" value="P:cobalt ion transport"/>
    <property type="evidence" value="ECO:0007669"/>
    <property type="project" value="InterPro"/>
</dbReference>
<dbReference type="AlphaFoldDB" id="A0A133NC50"/>
<dbReference type="InterPro" id="IPR003339">
    <property type="entry name" value="ABC/ECF_trnsptr_transmembrane"/>
</dbReference>
<keyword evidence="8" id="KW-1185">Reference proteome</keyword>
<comment type="caution">
    <text evidence="7">The sequence shown here is derived from an EMBL/GenBank/DDBJ whole genome shotgun (WGS) entry which is preliminary data.</text>
</comment>
<dbReference type="PANTHER" id="PTHR43723:SF1">
    <property type="entry name" value="COBALT TRANSPORT PROTEIN CBIQ"/>
    <property type="match status" value="1"/>
</dbReference>
<evidence type="ECO:0000256" key="4">
    <source>
        <dbReference type="ARBA" id="ARBA00022989"/>
    </source>
</evidence>
<evidence type="ECO:0000313" key="8">
    <source>
        <dbReference type="Proteomes" id="UP000070617"/>
    </source>
</evidence>
<feature type="transmembrane region" description="Helical" evidence="6">
    <location>
        <begin position="66"/>
        <end position="86"/>
    </location>
</feature>
<dbReference type="InterPro" id="IPR052770">
    <property type="entry name" value="Cobalt_transport_CbiQ"/>
</dbReference>
<comment type="subcellular location">
    <subcellularLocation>
        <location evidence="1">Cell membrane</location>
        <topology evidence="1">Multi-pass membrane protein</topology>
    </subcellularLocation>
</comment>
<gene>
    <name evidence="7" type="ORF">HMPREF3206_01166</name>
</gene>
<dbReference type="Proteomes" id="UP000070617">
    <property type="component" value="Unassembled WGS sequence"/>
</dbReference>
<protein>
    <submittedName>
        <fullName evidence="7">Cobalt ABC transporter, permease protein CbiQ</fullName>
    </submittedName>
</protein>
<dbReference type="RefSeq" id="WP_261787164.1">
    <property type="nucleotide sequence ID" value="NZ_KQ956550.1"/>
</dbReference>
<name>A0A133NC50_9FUSO</name>
<keyword evidence="3 6" id="KW-0812">Transmembrane</keyword>
<sequence>MISLDKLAYTSTIRMKNPNEKLCFSILFLFLCIFSNDIVMSSLVFLTMGIMTVFVAKISLRVYLKLLLLPLFFTLFGVLGVVFAQWSSSLSFQENNMLIYLSLLLKALASTSCLYFLILTTPMVDVIYSLQCIRLPKLFLEIMILMYRYIFVLLEFMTIIYISQDSRLGYSSYKKSFYSMGKLVSALFLSSYQKSIECYSSMESRAYQGEIKVLDLHYQKNSKNYVYMILMAILYFAIVCLVKE</sequence>
<evidence type="ECO:0000256" key="2">
    <source>
        <dbReference type="ARBA" id="ARBA00022475"/>
    </source>
</evidence>